<feature type="chain" id="PRO_5011452943" evidence="2">
    <location>
        <begin position="36"/>
        <end position="301"/>
    </location>
</feature>
<dbReference type="PANTHER" id="PTHR43489:SF3">
    <property type="entry name" value="XYLOSE ISOMERASE DOMAIN PROTEIN TIM BARREL"/>
    <property type="match status" value="1"/>
</dbReference>
<keyword evidence="4" id="KW-0670">Pyruvate</keyword>
<dbReference type="PANTHER" id="PTHR43489">
    <property type="entry name" value="ISOMERASE"/>
    <property type="match status" value="1"/>
</dbReference>
<dbReference type="AlphaFoldDB" id="A0A1I2RHZ7"/>
<feature type="domain" description="Xylose isomerase-like TIM barrel" evidence="3">
    <location>
        <begin position="92"/>
        <end position="282"/>
    </location>
</feature>
<evidence type="ECO:0000313" key="4">
    <source>
        <dbReference type="EMBL" id="SFG37396.1"/>
    </source>
</evidence>
<proteinExistence type="predicted"/>
<dbReference type="PROSITE" id="PS51318">
    <property type="entry name" value="TAT"/>
    <property type="match status" value="1"/>
</dbReference>
<reference evidence="5" key="1">
    <citation type="submission" date="2016-10" db="EMBL/GenBank/DDBJ databases">
        <authorList>
            <person name="Varghese N."/>
            <person name="Submissions S."/>
        </authorList>
    </citation>
    <scope>NUCLEOTIDE SEQUENCE [LARGE SCALE GENOMIC DNA]</scope>
    <source>
        <strain evidence="5">LP51</strain>
    </source>
</reference>
<dbReference type="RefSeq" id="WP_092099784.1">
    <property type="nucleotide sequence ID" value="NZ_FOOT01000002.1"/>
</dbReference>
<organism evidence="4 5">
    <name type="scientific">Pontibacter chinhatensis</name>
    <dbReference type="NCBI Taxonomy" id="1436961"/>
    <lineage>
        <taxon>Bacteria</taxon>
        <taxon>Pseudomonadati</taxon>
        <taxon>Bacteroidota</taxon>
        <taxon>Cytophagia</taxon>
        <taxon>Cytophagales</taxon>
        <taxon>Hymenobacteraceae</taxon>
        <taxon>Pontibacter</taxon>
    </lineage>
</organism>
<protein>
    <submittedName>
        <fullName evidence="4">Hydroxypyruvate isomerase</fullName>
    </submittedName>
</protein>
<dbReference type="Pfam" id="PF01261">
    <property type="entry name" value="AP_endonuc_2"/>
    <property type="match status" value="1"/>
</dbReference>
<dbReference type="InterPro" id="IPR013022">
    <property type="entry name" value="Xyl_isomerase-like_TIM-brl"/>
</dbReference>
<gene>
    <name evidence="4" type="ORF">SAMN05421739_102319</name>
</gene>
<keyword evidence="2" id="KW-0732">Signal</keyword>
<dbReference type="EMBL" id="FOOT01000002">
    <property type="protein sequence ID" value="SFG37396.1"/>
    <property type="molecule type" value="Genomic_DNA"/>
</dbReference>
<dbReference type="InterPro" id="IPR036237">
    <property type="entry name" value="Xyl_isomerase-like_sf"/>
</dbReference>
<sequence>MLHNSSRRSSIKKIVASTASITAAATVLPVLTACAQGQEAEEKTNTKLKGNINHAVSRWCFGHLSLDELCKEAKAMGIKGIDLVGPEDWPTLKKYGLESTMCNGAEINLVDGFNDKKFHAQLIKSYTDMIPRVAKAGYKNLICFSGNRRGKTDEEGWNNCVEGLKQLLPLAEKHNVVLVMELLNSKVDHKDYQCSKTAWGVELAKRLGSENFKLLYDIYHMQIDEGDVIRTIRDNHQYFAHYHTAGVPGRNEIDETQELYYPAIMKAIVETGFKGYVAQEFVPKRDDKLASLRQSIQICDV</sequence>
<feature type="signal peptide" evidence="2">
    <location>
        <begin position="1"/>
        <end position="35"/>
    </location>
</feature>
<accession>A0A1I2RHZ7</accession>
<dbReference type="InterPro" id="IPR050417">
    <property type="entry name" value="Sugar_Epim/Isomerase"/>
</dbReference>
<keyword evidence="1 4" id="KW-0413">Isomerase</keyword>
<dbReference type="GO" id="GO:0016853">
    <property type="term" value="F:isomerase activity"/>
    <property type="evidence" value="ECO:0007669"/>
    <property type="project" value="UniProtKB-KW"/>
</dbReference>
<dbReference type="Gene3D" id="3.20.20.150">
    <property type="entry name" value="Divalent-metal-dependent TIM barrel enzymes"/>
    <property type="match status" value="1"/>
</dbReference>
<evidence type="ECO:0000313" key="5">
    <source>
        <dbReference type="Proteomes" id="UP000198724"/>
    </source>
</evidence>
<dbReference type="PROSITE" id="PS51257">
    <property type="entry name" value="PROKAR_LIPOPROTEIN"/>
    <property type="match status" value="1"/>
</dbReference>
<dbReference type="SUPFAM" id="SSF51658">
    <property type="entry name" value="Xylose isomerase-like"/>
    <property type="match status" value="1"/>
</dbReference>
<dbReference type="InterPro" id="IPR006311">
    <property type="entry name" value="TAT_signal"/>
</dbReference>
<dbReference type="STRING" id="1436961.SAMN05421739_102319"/>
<dbReference type="Proteomes" id="UP000198724">
    <property type="component" value="Unassembled WGS sequence"/>
</dbReference>
<evidence type="ECO:0000256" key="2">
    <source>
        <dbReference type="SAM" id="SignalP"/>
    </source>
</evidence>
<keyword evidence="5" id="KW-1185">Reference proteome</keyword>
<evidence type="ECO:0000259" key="3">
    <source>
        <dbReference type="Pfam" id="PF01261"/>
    </source>
</evidence>
<dbReference type="OrthoDB" id="9786584at2"/>
<evidence type="ECO:0000256" key="1">
    <source>
        <dbReference type="ARBA" id="ARBA00023235"/>
    </source>
</evidence>
<name>A0A1I2RHZ7_9BACT</name>